<evidence type="ECO:0000256" key="1">
    <source>
        <dbReference type="ARBA" id="ARBA00022980"/>
    </source>
</evidence>
<evidence type="ECO:0000259" key="4">
    <source>
        <dbReference type="Pfam" id="PF14693"/>
    </source>
</evidence>
<organism evidence="5 6">
    <name type="scientific">Lacrimispora xylanolytica</name>
    <dbReference type="NCBI Taxonomy" id="29375"/>
    <lineage>
        <taxon>Bacteria</taxon>
        <taxon>Bacillati</taxon>
        <taxon>Bacillota</taxon>
        <taxon>Clostridia</taxon>
        <taxon>Lachnospirales</taxon>
        <taxon>Lachnospiraceae</taxon>
        <taxon>Lacrimispora</taxon>
    </lineage>
</organism>
<accession>A0ABY7A8F2</accession>
<dbReference type="SUPFAM" id="SSF50715">
    <property type="entry name" value="Ribosomal protein L25-like"/>
    <property type="match status" value="1"/>
</dbReference>
<keyword evidence="1 5" id="KW-0689">Ribosomal protein</keyword>
<dbReference type="CDD" id="cd00495">
    <property type="entry name" value="Ribosomal_L25_TL5_CTC"/>
    <property type="match status" value="1"/>
</dbReference>
<dbReference type="RefSeq" id="WP_024835242.1">
    <property type="nucleotide sequence ID" value="NZ_CP113524.1"/>
</dbReference>
<dbReference type="Pfam" id="PF01386">
    <property type="entry name" value="Ribosomal_L25p"/>
    <property type="match status" value="1"/>
</dbReference>
<evidence type="ECO:0000313" key="5">
    <source>
        <dbReference type="EMBL" id="WAJ22583.1"/>
    </source>
</evidence>
<proteinExistence type="predicted"/>
<dbReference type="InterPro" id="IPR020057">
    <property type="entry name" value="Ribosomal_bL25_b-dom"/>
</dbReference>
<evidence type="ECO:0000313" key="6">
    <source>
        <dbReference type="Proteomes" id="UP001163115"/>
    </source>
</evidence>
<keyword evidence="2" id="KW-0687">Ribonucleoprotein</keyword>
<keyword evidence="6" id="KW-1185">Reference proteome</keyword>
<dbReference type="Proteomes" id="UP001163115">
    <property type="component" value="Chromosome"/>
</dbReference>
<reference evidence="5" key="1">
    <citation type="submission" date="2022-11" db="EMBL/GenBank/DDBJ databases">
        <title>Lacrimispora xylanolytica sy1, complete genome.</title>
        <authorList>
            <person name="Choi S."/>
        </authorList>
    </citation>
    <scope>NUCLEOTIDE SEQUENCE</scope>
    <source>
        <strain evidence="5">Sy1</strain>
    </source>
</reference>
<dbReference type="InterPro" id="IPR020056">
    <property type="entry name" value="Rbsml_bL25/Gln-tRNA_synth_N"/>
</dbReference>
<feature type="domain" description="Large ribosomal subunit protein bL25 L25" evidence="3">
    <location>
        <begin position="4"/>
        <end position="87"/>
    </location>
</feature>
<dbReference type="InterPro" id="IPR011035">
    <property type="entry name" value="Ribosomal_bL25/Gln-tRNA_synth"/>
</dbReference>
<dbReference type="InterPro" id="IPR037121">
    <property type="entry name" value="Ribosomal_bL25_C"/>
</dbReference>
<dbReference type="Pfam" id="PF14693">
    <property type="entry name" value="Ribosomal_TL5_C"/>
    <property type="match status" value="1"/>
</dbReference>
<dbReference type="Gene3D" id="2.40.240.10">
    <property type="entry name" value="Ribosomal Protein L25, Chain P"/>
    <property type="match status" value="1"/>
</dbReference>
<protein>
    <submittedName>
        <fullName evidence="5">50S ribosomal protein L25/general stress protein Ctc</fullName>
    </submittedName>
</protein>
<dbReference type="GO" id="GO:0005840">
    <property type="term" value="C:ribosome"/>
    <property type="evidence" value="ECO:0007669"/>
    <property type="project" value="UniProtKB-KW"/>
</dbReference>
<dbReference type="InterPro" id="IPR029751">
    <property type="entry name" value="Ribosomal_L25_dom"/>
</dbReference>
<feature type="domain" description="Large ribosomal subunit protein bL25 beta" evidence="4">
    <location>
        <begin position="111"/>
        <end position="176"/>
    </location>
</feature>
<gene>
    <name evidence="5" type="ORF">OW255_13500</name>
</gene>
<sequence>MDIITVEKRNDQLKAKQLRRKGIVPCCVYGGGLTDSISIQMEQRTADKLLRKLRLGSKVQLNLEDQNIITQIKDKYFANGKVEHIDFQALDPQTKVNSVAHIILENSDVVTGILDKMLMEIPYASLPKDMIDTVTISLEGKAVGTTITVADIPEFMNDSIDLQVDADSIILRISEKRSSAVKEEAEAAG</sequence>
<dbReference type="EMBL" id="CP113524">
    <property type="protein sequence ID" value="WAJ22583.1"/>
    <property type="molecule type" value="Genomic_DNA"/>
</dbReference>
<name>A0ABY7A8F2_9FIRM</name>
<evidence type="ECO:0000256" key="2">
    <source>
        <dbReference type="ARBA" id="ARBA00023274"/>
    </source>
</evidence>
<evidence type="ECO:0000259" key="3">
    <source>
        <dbReference type="Pfam" id="PF01386"/>
    </source>
</evidence>
<dbReference type="Gene3D" id="2.170.120.20">
    <property type="entry name" value="Ribosomal protein L25, beta domain"/>
    <property type="match status" value="1"/>
</dbReference>